<evidence type="ECO:0000313" key="2">
    <source>
        <dbReference type="EMBL" id="GAX61174.1"/>
    </source>
</evidence>
<dbReference type="OrthoDB" id="278793at2"/>
<dbReference type="GO" id="GO:0004803">
    <property type="term" value="F:transposase activity"/>
    <property type="evidence" value="ECO:0007669"/>
    <property type="project" value="InterPro"/>
</dbReference>
<dbReference type="SMART" id="SM01321">
    <property type="entry name" value="Y1_Tnp"/>
    <property type="match status" value="1"/>
</dbReference>
<sequence>MARPLRIEYDGALYHVTSRGNARKSIFAGDDDRKIFLDTLAKVNEKYNFLCHAYCLMNNHYHLLIETPDGNLSEGMRQLNGIYTQRYNRRNKKTGHVFQGRYKAILIQKENHLLEVCRYIVLNPVRARAVTSPKEWKWSSYKATAGFEKPYNCLTTGCILEQFGDKKRDAEKEYRGFVRSGIGEKKLWEKVKGQSILGDENFVDRLIGYIKENKDIIEIPRNQRYVDRPNLRELFNDRLLKEKQKRDIRIAEAVYEYGYNQREVADHIGMHYSTISRLLAKKLKYQE</sequence>
<dbReference type="Gene3D" id="1.10.10.60">
    <property type="entry name" value="Homeodomain-like"/>
    <property type="match status" value="1"/>
</dbReference>
<evidence type="ECO:0000259" key="1">
    <source>
        <dbReference type="SMART" id="SM01321"/>
    </source>
</evidence>
<dbReference type="InterPro" id="IPR036515">
    <property type="entry name" value="Transposase_17_sf"/>
</dbReference>
<dbReference type="NCBIfam" id="NF047646">
    <property type="entry name" value="REP_Tyr_transpos"/>
    <property type="match status" value="1"/>
</dbReference>
<evidence type="ECO:0000313" key="3">
    <source>
        <dbReference type="Proteomes" id="UP000218542"/>
    </source>
</evidence>
<reference evidence="2 3" key="1">
    <citation type="journal article" date="2017" name="Environ. Microbiol. Rep.">
        <title>Genetic diversity of marine anaerobic ammonium-oxidizing bacteria as revealed by genomic and proteomic analyses of 'Candidatus Scalindua japonica'.</title>
        <authorList>
            <person name="Oshiki M."/>
            <person name="Mizuto K."/>
            <person name="Kimura Z."/>
            <person name="Kindaichi T."/>
            <person name="Satoh H."/>
            <person name="Okabe S."/>
        </authorList>
    </citation>
    <scope>NUCLEOTIDE SEQUENCE [LARGE SCALE GENOMIC DNA]</scope>
    <source>
        <strain evidence="3">husup-a2</strain>
    </source>
</reference>
<organism evidence="2 3">
    <name type="scientific">Candidatus Scalindua japonica</name>
    <dbReference type="NCBI Taxonomy" id="1284222"/>
    <lineage>
        <taxon>Bacteria</taxon>
        <taxon>Pseudomonadati</taxon>
        <taxon>Planctomycetota</taxon>
        <taxon>Candidatus Brocadiia</taxon>
        <taxon>Candidatus Brocadiales</taxon>
        <taxon>Candidatus Scalinduaceae</taxon>
        <taxon>Candidatus Scalindua</taxon>
    </lineage>
</organism>
<proteinExistence type="predicted"/>
<dbReference type="Gene3D" id="3.30.70.1290">
    <property type="entry name" value="Transposase IS200-like"/>
    <property type="match status" value="1"/>
</dbReference>
<dbReference type="PANTHER" id="PTHR34322">
    <property type="entry name" value="TRANSPOSASE, Y1_TNP DOMAIN-CONTAINING"/>
    <property type="match status" value="1"/>
</dbReference>
<accession>A0A286TZ79</accession>
<dbReference type="AlphaFoldDB" id="A0A286TZ79"/>
<comment type="caution">
    <text evidence="2">The sequence shown here is derived from an EMBL/GenBank/DDBJ whole genome shotgun (WGS) entry which is preliminary data.</text>
</comment>
<gene>
    <name evidence="2" type="ORF">SCALIN_C17_0208</name>
</gene>
<keyword evidence="3" id="KW-1185">Reference proteome</keyword>
<dbReference type="SUPFAM" id="SSF143422">
    <property type="entry name" value="Transposase IS200-like"/>
    <property type="match status" value="1"/>
</dbReference>
<name>A0A286TZ79_9BACT</name>
<dbReference type="Proteomes" id="UP000218542">
    <property type="component" value="Unassembled WGS sequence"/>
</dbReference>
<dbReference type="GO" id="GO:0003677">
    <property type="term" value="F:DNA binding"/>
    <property type="evidence" value="ECO:0007669"/>
    <property type="project" value="InterPro"/>
</dbReference>
<dbReference type="PANTHER" id="PTHR34322:SF2">
    <property type="entry name" value="TRANSPOSASE IS200-LIKE DOMAIN-CONTAINING PROTEIN"/>
    <property type="match status" value="1"/>
</dbReference>
<feature type="domain" description="Transposase IS200-like" evidence="1">
    <location>
        <begin position="9"/>
        <end position="123"/>
    </location>
</feature>
<dbReference type="Pfam" id="PF01797">
    <property type="entry name" value="Y1_Tnp"/>
    <property type="match status" value="1"/>
</dbReference>
<dbReference type="InterPro" id="IPR002686">
    <property type="entry name" value="Transposase_17"/>
</dbReference>
<dbReference type="RefSeq" id="WP_096894560.1">
    <property type="nucleotide sequence ID" value="NZ_BAOS01000017.1"/>
</dbReference>
<protein>
    <submittedName>
        <fullName evidence="2">Transposase</fullName>
    </submittedName>
</protein>
<dbReference type="GO" id="GO:0006313">
    <property type="term" value="P:DNA transposition"/>
    <property type="evidence" value="ECO:0007669"/>
    <property type="project" value="InterPro"/>
</dbReference>
<dbReference type="EMBL" id="BAOS01000017">
    <property type="protein sequence ID" value="GAX61174.1"/>
    <property type="molecule type" value="Genomic_DNA"/>
</dbReference>